<dbReference type="STRING" id="928724.SacglDRAFT_00951"/>
<dbReference type="InterPro" id="IPR038071">
    <property type="entry name" value="UROD/MetE-like_sf"/>
</dbReference>
<evidence type="ECO:0000313" key="3">
    <source>
        <dbReference type="Proteomes" id="UP000005087"/>
    </source>
</evidence>
<dbReference type="GO" id="GO:0003871">
    <property type="term" value="F:5-methyltetrahydropteroyltriglutamate-homocysteine S-methyltransferase activity"/>
    <property type="evidence" value="ECO:0007669"/>
    <property type="project" value="InterPro"/>
</dbReference>
<sequence length="372" mass="38589">MPVIRVVNPAAPEVAVRADGGTIGGVSSGETQRVWSPGAATGIGSMPGTDMSEAATVVFGELSELPHLPELPARGVGADLIGRAAALLVDLAVEVVPSGYRVTAKPGRDHRRAVDLLHWDLDAITEVAERARPSVVKTQVAGPWTLAAGVELARGHRILTDHGALRDFTESLVEGLSAHVCELADRTGARVVVQFDEPTLPDVLAGALPTPSGYGTVAAVPEPRARELLDTVIGAARAATGGPVMVHCCGRRPPVGLLHAAGADAISLDATLLDDASSAFLDEIGEAWDDGTTFLLGLVPSVAPATRPELKELARPAFDLVDRLGFARTTLAERAVPTPTCGLAGASNEWVRRALSLAGDLGKAFVEPVEGW</sequence>
<organism evidence="2 3">
    <name type="scientific">Saccharomonospora glauca K62</name>
    <dbReference type="NCBI Taxonomy" id="928724"/>
    <lineage>
        <taxon>Bacteria</taxon>
        <taxon>Bacillati</taxon>
        <taxon>Actinomycetota</taxon>
        <taxon>Actinomycetes</taxon>
        <taxon>Pseudonocardiales</taxon>
        <taxon>Pseudonocardiaceae</taxon>
        <taxon>Saccharomonospora</taxon>
    </lineage>
</organism>
<accession>I1CYW4</accession>
<dbReference type="InterPro" id="IPR002629">
    <property type="entry name" value="Met_Synth_C/arc"/>
</dbReference>
<reference evidence="2 3" key="1">
    <citation type="submission" date="2011-09" db="EMBL/GenBank/DDBJ databases">
        <authorList>
            <consortium name="US DOE Joint Genome Institute (JGI-PGF)"/>
            <person name="Lucas S."/>
            <person name="Han J."/>
            <person name="Lapidus A."/>
            <person name="Cheng J.-F."/>
            <person name="Goodwin L."/>
            <person name="Pitluck S."/>
            <person name="Peters L."/>
            <person name="Land M.L."/>
            <person name="Hauser L."/>
            <person name="Brambilla E."/>
            <person name="Klenk H.-P."/>
            <person name="Woyke T.J."/>
        </authorList>
    </citation>
    <scope>NUCLEOTIDE SEQUENCE [LARGE SCALE GENOMIC DNA]</scope>
    <source>
        <strain evidence="2 3">K62</strain>
    </source>
</reference>
<dbReference type="AlphaFoldDB" id="I1CYW4"/>
<reference evidence="3" key="2">
    <citation type="submission" date="2012-01" db="EMBL/GenBank/DDBJ databases">
        <title>Noncontiguous Finished sequence of chromosome of Saccharomonospora glauca K62.</title>
        <authorList>
            <consortium name="US DOE Joint Genome Institute"/>
            <person name="Lucas S."/>
            <person name="Han J."/>
            <person name="Lapidus A."/>
            <person name="Cheng J.-F."/>
            <person name="Goodwin L."/>
            <person name="Pitluck S."/>
            <person name="Peters L."/>
            <person name="Mikhailova N."/>
            <person name="Held B."/>
            <person name="Detter J.C."/>
            <person name="Han C."/>
            <person name="Tapia R."/>
            <person name="Land M."/>
            <person name="Hauser L."/>
            <person name="Kyrpides N."/>
            <person name="Ivanova N."/>
            <person name="Pagani I."/>
            <person name="Brambilla E.-M."/>
            <person name="Klenk H.-P."/>
            <person name="Woyke T."/>
        </authorList>
    </citation>
    <scope>NUCLEOTIDE SEQUENCE [LARGE SCALE GENOMIC DNA]</scope>
    <source>
        <strain evidence="3">K62</strain>
    </source>
</reference>
<feature type="domain" description="Cobalamin-independent methionine synthase MetE C-terminal/archaeal" evidence="1">
    <location>
        <begin position="40"/>
        <end position="360"/>
    </location>
</feature>
<dbReference type="Pfam" id="PF01717">
    <property type="entry name" value="Meth_synt_2"/>
    <property type="match status" value="1"/>
</dbReference>
<keyword evidence="3" id="KW-1185">Reference proteome</keyword>
<evidence type="ECO:0000313" key="2">
    <source>
        <dbReference type="EMBL" id="EIE97888.1"/>
    </source>
</evidence>
<proteinExistence type="predicted"/>
<dbReference type="SUPFAM" id="SSF51726">
    <property type="entry name" value="UROD/MetE-like"/>
    <property type="match status" value="1"/>
</dbReference>
<dbReference type="Gene3D" id="3.20.20.210">
    <property type="match status" value="1"/>
</dbReference>
<dbReference type="Proteomes" id="UP000005087">
    <property type="component" value="Chromosome"/>
</dbReference>
<dbReference type="GO" id="GO:0008270">
    <property type="term" value="F:zinc ion binding"/>
    <property type="evidence" value="ECO:0007669"/>
    <property type="project" value="InterPro"/>
</dbReference>
<dbReference type="EMBL" id="CM001484">
    <property type="protein sequence ID" value="EIE97888.1"/>
    <property type="molecule type" value="Genomic_DNA"/>
</dbReference>
<gene>
    <name evidence="2" type="ORF">SacglDRAFT_00951</name>
</gene>
<dbReference type="OrthoDB" id="5242426at2"/>
<name>I1CYW4_9PSEU</name>
<dbReference type="HOGENOM" id="CLU_065357_0_0_11"/>
<dbReference type="CDD" id="cd03310">
    <property type="entry name" value="CIMS_like"/>
    <property type="match status" value="1"/>
</dbReference>
<evidence type="ECO:0000259" key="1">
    <source>
        <dbReference type="Pfam" id="PF01717"/>
    </source>
</evidence>
<protein>
    <submittedName>
        <fullName evidence="2">Methionine synthase II (Cobalamin-independent)</fullName>
    </submittedName>
</protein>
<dbReference type="eggNOG" id="COG0620">
    <property type="taxonomic scope" value="Bacteria"/>
</dbReference>
<dbReference type="GO" id="GO:0009086">
    <property type="term" value="P:methionine biosynthetic process"/>
    <property type="evidence" value="ECO:0007669"/>
    <property type="project" value="InterPro"/>
</dbReference>